<keyword evidence="4 6" id="KW-1133">Transmembrane helix</keyword>
<feature type="transmembrane region" description="Helical" evidence="6">
    <location>
        <begin position="412"/>
        <end position="431"/>
    </location>
</feature>
<dbReference type="PANTHER" id="PTHR30250:SF21">
    <property type="entry name" value="LIPID II FLIPPASE MURJ"/>
    <property type="match status" value="1"/>
</dbReference>
<dbReference type="Proteomes" id="UP001220377">
    <property type="component" value="Chromosome"/>
</dbReference>
<feature type="transmembrane region" description="Helical" evidence="6">
    <location>
        <begin position="305"/>
        <end position="328"/>
    </location>
</feature>
<organism evidence="7 8">
    <name type="scientific">Lacticaseibacillus pabuli</name>
    <dbReference type="NCBI Taxonomy" id="3025672"/>
    <lineage>
        <taxon>Bacteria</taxon>
        <taxon>Bacillati</taxon>
        <taxon>Bacillota</taxon>
        <taxon>Bacilli</taxon>
        <taxon>Lactobacillales</taxon>
        <taxon>Lactobacillaceae</taxon>
        <taxon>Lacticaseibacillus</taxon>
    </lineage>
</organism>
<evidence type="ECO:0000256" key="3">
    <source>
        <dbReference type="ARBA" id="ARBA00022692"/>
    </source>
</evidence>
<evidence type="ECO:0000256" key="4">
    <source>
        <dbReference type="ARBA" id="ARBA00022989"/>
    </source>
</evidence>
<evidence type="ECO:0000313" key="8">
    <source>
        <dbReference type="Proteomes" id="UP001220377"/>
    </source>
</evidence>
<protein>
    <submittedName>
        <fullName evidence="7">Polysaccharide biosynthesis protein</fullName>
    </submittedName>
</protein>
<feature type="transmembrane region" description="Helical" evidence="6">
    <location>
        <begin position="204"/>
        <end position="226"/>
    </location>
</feature>
<proteinExistence type="predicted"/>
<keyword evidence="3 6" id="KW-0812">Transmembrane</keyword>
<keyword evidence="8" id="KW-1185">Reference proteome</keyword>
<feature type="transmembrane region" description="Helical" evidence="6">
    <location>
        <begin position="63"/>
        <end position="81"/>
    </location>
</feature>
<dbReference type="RefSeq" id="WP_274259220.1">
    <property type="nucleotide sequence ID" value="NZ_CP117884.1"/>
</dbReference>
<feature type="transmembrane region" description="Helical" evidence="6">
    <location>
        <begin position="471"/>
        <end position="495"/>
    </location>
</feature>
<keyword evidence="2" id="KW-1003">Cell membrane</keyword>
<feature type="transmembrane region" description="Helical" evidence="6">
    <location>
        <begin position="437"/>
        <end position="459"/>
    </location>
</feature>
<dbReference type="Pfam" id="PF01943">
    <property type="entry name" value="Polysacc_synt"/>
    <property type="match status" value="1"/>
</dbReference>
<dbReference type="InterPro" id="IPR050833">
    <property type="entry name" value="Poly_Biosynth_Transport"/>
</dbReference>
<gene>
    <name evidence="7" type="ORF">PQ472_08890</name>
</gene>
<dbReference type="EMBL" id="CP117884">
    <property type="protein sequence ID" value="WDF82034.1"/>
    <property type="molecule type" value="Genomic_DNA"/>
</dbReference>
<accession>A0ABY7WPD6</accession>
<feature type="transmembrane region" description="Helical" evidence="6">
    <location>
        <begin position="174"/>
        <end position="192"/>
    </location>
</feature>
<evidence type="ECO:0000256" key="5">
    <source>
        <dbReference type="ARBA" id="ARBA00023136"/>
    </source>
</evidence>
<name>A0ABY7WPD6_9LACO</name>
<feature type="transmembrane region" description="Helical" evidence="6">
    <location>
        <begin position="20"/>
        <end position="43"/>
    </location>
</feature>
<dbReference type="PANTHER" id="PTHR30250">
    <property type="entry name" value="PST FAMILY PREDICTED COLANIC ACID TRANSPORTER"/>
    <property type="match status" value="1"/>
</dbReference>
<feature type="transmembrane region" description="Helical" evidence="6">
    <location>
        <begin position="135"/>
        <end position="153"/>
    </location>
</feature>
<evidence type="ECO:0000313" key="7">
    <source>
        <dbReference type="EMBL" id="WDF82034.1"/>
    </source>
</evidence>
<feature type="transmembrane region" description="Helical" evidence="6">
    <location>
        <begin position="382"/>
        <end position="400"/>
    </location>
</feature>
<evidence type="ECO:0000256" key="1">
    <source>
        <dbReference type="ARBA" id="ARBA00004651"/>
    </source>
</evidence>
<feature type="transmembrane region" description="Helical" evidence="6">
    <location>
        <begin position="247"/>
        <end position="270"/>
    </location>
</feature>
<evidence type="ECO:0000256" key="2">
    <source>
        <dbReference type="ARBA" id="ARBA00022475"/>
    </source>
</evidence>
<dbReference type="InterPro" id="IPR024923">
    <property type="entry name" value="PG_synth_SpoVB"/>
</dbReference>
<evidence type="ECO:0000256" key="6">
    <source>
        <dbReference type="SAM" id="Phobius"/>
    </source>
</evidence>
<keyword evidence="5 6" id="KW-0472">Membrane</keyword>
<feature type="transmembrane region" description="Helical" evidence="6">
    <location>
        <begin position="340"/>
        <end position="362"/>
    </location>
</feature>
<comment type="subcellular location">
    <subcellularLocation>
        <location evidence="1">Cell membrane</location>
        <topology evidence="1">Multi-pass membrane protein</topology>
    </subcellularLocation>
</comment>
<dbReference type="PIRSF" id="PIRSF038958">
    <property type="entry name" value="PG_synth_SpoVB"/>
    <property type="match status" value="1"/>
</dbReference>
<sequence>MEKRETRRQPKERSAHEKMVQGSAWMTAGSVMSRILGAVYIIPWWIWMGSSQYAANALFTKGYQIYAIFIIISTAGIPGAVSKQIARYDAMGEYNTSMRLFWHGMSFTSIMGVVSASLMWLFAPVLADGDPHMMPVIHSLCLALVIIPMLSIMRGFFQGHSEMAPSALSQFVEQLVRVGYMLATAYLIMRVGNHNYVHAVTQSTFAAFVGAIAGIILLWSVFLFRLPALRRRNAQSLNKINVSVNTLMMDIVRQAVPFIIMDSAIQWYYVIDQFTFWRGMKSLYSTTNAQLSDFFAMYAGNANKLIMIVVSLATAMAVTAIPLLSGAITKGNKREVAKQITSILQLFFFVMLPASFGMMAISHPLYVGFYDFNPTGFKMLEVSSVLAIFLGLFTILSALLQGLFRNRLAIKLMLVGVAVKLLCQLPFMYLFSVYGPMLSTLAGMLVSCVLMLHYLRVLFHFNVRQTAKRILGMLVFSLMMFVGARLTVWLLSFVLNPHSKIQSFVIVIGAVIVGAGIYAYFALKTRLADTILGSRVAGIRRRLHMN</sequence>
<feature type="transmembrane region" description="Helical" evidence="6">
    <location>
        <begin position="101"/>
        <end position="123"/>
    </location>
</feature>
<dbReference type="CDD" id="cd13124">
    <property type="entry name" value="MATE_SpoVB_like"/>
    <property type="match status" value="1"/>
</dbReference>
<reference evidence="7 8" key="1">
    <citation type="submission" date="2023-02" db="EMBL/GenBank/DDBJ databases">
        <title>Genome sequence of Lacticaseibacillus sp. KACC 23028.</title>
        <authorList>
            <person name="Kim S."/>
            <person name="Heo J."/>
            <person name="Kwon S.-W."/>
        </authorList>
    </citation>
    <scope>NUCLEOTIDE SEQUENCE [LARGE SCALE GENOMIC DNA]</scope>
    <source>
        <strain evidence="7 8">KACC 23028</strain>
    </source>
</reference>
<dbReference type="InterPro" id="IPR002797">
    <property type="entry name" value="Polysacc_synth"/>
</dbReference>
<feature type="transmembrane region" description="Helical" evidence="6">
    <location>
        <begin position="501"/>
        <end position="523"/>
    </location>
</feature>